<dbReference type="RefSeq" id="WP_219539423.1">
    <property type="nucleotide sequence ID" value="NZ_JAHKRM010000061.1"/>
</dbReference>
<dbReference type="Proteomes" id="UP001597097">
    <property type="component" value="Unassembled WGS sequence"/>
</dbReference>
<comment type="caution">
    <text evidence="1">The sequence shown here is derived from an EMBL/GenBank/DDBJ whole genome shotgun (WGS) entry which is preliminary data.</text>
</comment>
<dbReference type="SMART" id="SM00028">
    <property type="entry name" value="TPR"/>
    <property type="match status" value="12"/>
</dbReference>
<evidence type="ECO:0000313" key="1">
    <source>
        <dbReference type="EMBL" id="MFD1541522.1"/>
    </source>
</evidence>
<sequence>MSANDDWPLWPRDEPAELARYVQTGVFSRLLPSELARELPGPSREPPSRRLERLYRVFEAAEIRYTPEPTSGSPEKQAIRPPDQVLVTHRHADCLDLAVTFAGACLDAALHPVIVILDPAGPGRPRHAIVVVWLGGDWRGEPDPSYPLADVVTAVAPRAITSSLRTSAGTPGRFAAIDVVAAASLLGEAGEAPQSGFAAALAGGERAINGDAWIWAVGVDIGRGHNPDRAHRMLDGTGRDPLVAPYLDMRQMSGEGPLRQVRARHGVVEFHPRDELDHLLEWCHQPAPERRVKMSVVHGVGGAGKTHLAAELCLRLRTQGWYTGFLPRDPDPASLRWLGAMVSPVLVVVDYAEAARAGDVIALVKAMRRKPEGDVCILLMARGLGEWWEDHILDPLRADGLPHKLLAPIRLPDRHPNMRGVFRYACNAFTTSNAALTAEPPQPETGTWTTLDLVMLAWLTAHGVTSLPTTRQALHQEILGKELVYWRRTIHNRLSVLLPRNVLTAIGACVSLLAPSAKRLANVIDLVNAWRWKEVDVQTLAGVFHDLLLPDPDDGTLAVRPDPMADYLVLSTFGTDIPLFLRSLGKATKEEQVNALLTLTRAAWDDPNTAARLTDAALRHDSALLLPALAVASMQGGVLAESLARTAETAHGTQDLEDLEARTPHRHGSLRRFGLIAAERLYGGLAEDETAERRATGLRRLARRALDSGRREQALRHISDAVDLYRRLAADGSDHTRELASALDDLATAQSETGLSRQALDSAQEAVALRRRLIERADQDDMASLRGLIASLNGLGNQQSEHGLHEDALRTISEAANLQRDLADADPTRLPDLGTVLNTLSSCQAALLHAEDALRASTEAVAIHRQLARDNPATFLPALSASLNNLALRQSHTGDLQGALASSAECLSIRRRLANDDVEAFRSDLAIALDNHAVRLKLAGRWQAAAHTASEAVDTYRCLAGPEPAAFQFRLAGALNNLGAIHAELEHLDTAADALDEATAIYRDLAASEPAAFEADLGMALNNLALVQSGGGNLRQAISTMGEAVHLRRRLAEETPAHLDGLASSLSNLAKLQCDIGDHHVALRTGAEATAIYRRLTAANSGYSADLAASLGNLSAYHAHLGDRPQALELAREAVLIRHRLAETDPATHLPGLAQSLNNLAMEQASMGLREEALSTVESVVDVRRALVAQDPVRHEPALASALLNLAIRQAATGRSDAVITSQKAVDIYRKLREGSPHSYADQLARALNNLSNRQAAAEMHEEALRSAKEAVLLHRSLAGDDPGAAMDDLAGALNNLAMRQATSGWTEEALGNAAEAVRMYRRLADERPSAHTPTLAKALGTLAEVHAQRGDLIRAVAFGQESAALRRRLAEAEPTAFTSDLVAALHDLAGHLLAAGRPAQAADDALEAVRLCHRLARGEPQAFLSDLAASLSIMEKALTAQGRRAEGEHAFEGVLATLPTEYQARLLVLRARGRLRDGLPRESVADLERAVAYASTENDPSRAAQTYRRIRALAQVLLAADGAPADLANRLPGWAVVPVPVPVREVLEHWSDAGGDERERLLRAHHARLSGHEADQALRAVEILCPDDPAPGQLRPLLAAIADQGLEAALADDRAARRHQTDLAGWLATATWTESFDHLRAHPGLLGDPRTIAVLQVRSADPAIAQHLAIVRLCARYKHAEVYDIVTDPTIATHRALQAAEIFDAALLDDVLTAAPDLAELSYVAPYLQALKGLLDGNSEGITEALGDAAVQGTAIQRASGAARLRRMADQRPDASSALLQAAKTLAADPVD</sequence>
<dbReference type="Pfam" id="PF13374">
    <property type="entry name" value="TPR_10"/>
    <property type="match status" value="2"/>
</dbReference>
<dbReference type="InterPro" id="IPR019734">
    <property type="entry name" value="TPR_rpt"/>
</dbReference>
<accession>A0ABW4GK73</accession>
<dbReference type="PANTHER" id="PTHR19959:SF119">
    <property type="entry name" value="FUNGAL LIPASE-LIKE DOMAIN-CONTAINING PROTEIN"/>
    <property type="match status" value="1"/>
</dbReference>
<proteinExistence type="predicted"/>
<evidence type="ECO:0000313" key="2">
    <source>
        <dbReference type="Proteomes" id="UP001597097"/>
    </source>
</evidence>
<keyword evidence="2" id="KW-1185">Reference proteome</keyword>
<organism evidence="1 2">
    <name type="scientific">Nonomuraea guangzhouensis</name>
    <dbReference type="NCBI Taxonomy" id="1291555"/>
    <lineage>
        <taxon>Bacteria</taxon>
        <taxon>Bacillati</taxon>
        <taxon>Actinomycetota</taxon>
        <taxon>Actinomycetes</taxon>
        <taxon>Streptosporangiales</taxon>
        <taxon>Streptosporangiaceae</taxon>
        <taxon>Nonomuraea</taxon>
    </lineage>
</organism>
<protein>
    <submittedName>
        <fullName evidence="1">Tetratricopeptide repeat protein</fullName>
    </submittedName>
</protein>
<gene>
    <name evidence="1" type="ORF">ACFSJ0_31020</name>
</gene>
<name>A0ABW4GK73_9ACTN</name>
<dbReference type="PANTHER" id="PTHR19959">
    <property type="entry name" value="KINESIN LIGHT CHAIN"/>
    <property type="match status" value="1"/>
</dbReference>
<dbReference type="EMBL" id="JBHUCM010000028">
    <property type="protein sequence ID" value="MFD1541522.1"/>
    <property type="molecule type" value="Genomic_DNA"/>
</dbReference>
<reference evidence="2" key="1">
    <citation type="journal article" date="2019" name="Int. J. Syst. Evol. Microbiol.">
        <title>The Global Catalogue of Microorganisms (GCM) 10K type strain sequencing project: providing services to taxonomists for standard genome sequencing and annotation.</title>
        <authorList>
            <consortium name="The Broad Institute Genomics Platform"/>
            <consortium name="The Broad Institute Genome Sequencing Center for Infectious Disease"/>
            <person name="Wu L."/>
            <person name="Ma J."/>
        </authorList>
    </citation>
    <scope>NUCLEOTIDE SEQUENCE [LARGE SCALE GENOMIC DNA]</scope>
    <source>
        <strain evidence="2">CGMCC 1.15399</strain>
    </source>
</reference>